<dbReference type="GO" id="GO:0005829">
    <property type="term" value="C:cytosol"/>
    <property type="evidence" value="ECO:0007669"/>
    <property type="project" value="TreeGrafter"/>
</dbReference>
<dbReference type="GO" id="GO:0042744">
    <property type="term" value="P:hydrogen peroxide catabolic process"/>
    <property type="evidence" value="ECO:0007669"/>
    <property type="project" value="UniProtKB-KW"/>
</dbReference>
<dbReference type="PRINTS" id="PR00461">
    <property type="entry name" value="PLPEROXIDASE"/>
</dbReference>
<comment type="cofactor">
    <cofactor evidence="2">
        <name>Mg(2+)</name>
        <dbReference type="ChEBI" id="CHEBI:18420"/>
    </cofactor>
</comment>
<evidence type="ECO:0000256" key="13">
    <source>
        <dbReference type="ARBA" id="ARBA00022837"/>
    </source>
</evidence>
<feature type="binding site" evidence="23">
    <location>
        <position position="185"/>
    </location>
    <ligand>
        <name>Ca(2+)</name>
        <dbReference type="ChEBI" id="CHEBI:29108"/>
        <label>2</label>
    </ligand>
</feature>
<feature type="binding site" evidence="23">
    <location>
        <position position="81"/>
    </location>
    <ligand>
        <name>Ca(2+)</name>
        <dbReference type="ChEBI" id="CHEBI:29108"/>
        <label>1</label>
    </ligand>
</feature>
<evidence type="ECO:0000256" key="10">
    <source>
        <dbReference type="ARBA" id="ARBA00022723"/>
    </source>
</evidence>
<dbReference type="GO" id="GO:0006979">
    <property type="term" value="P:response to oxidative stress"/>
    <property type="evidence" value="ECO:0007669"/>
    <property type="project" value="InterPro"/>
</dbReference>
<evidence type="ECO:0000256" key="15">
    <source>
        <dbReference type="ARBA" id="ARBA00023002"/>
    </source>
</evidence>
<keyword evidence="19" id="KW-0376">Hydrogen peroxide</keyword>
<feature type="site" description="Transition state stabilizer" evidence="24">
    <location>
        <position position="58"/>
    </location>
</feature>
<dbReference type="Gene3D" id="3.90.79.20">
    <property type="match status" value="1"/>
</dbReference>
<feature type="binding site" evidence="22">
    <location>
        <position position="154"/>
    </location>
    <ligand>
        <name>substrate</name>
    </ligand>
</feature>
<dbReference type="PANTHER" id="PTHR42904">
    <property type="entry name" value="NUDIX HYDROLASE, NUDC SUBFAMILY"/>
    <property type="match status" value="1"/>
</dbReference>
<evidence type="ECO:0000256" key="4">
    <source>
        <dbReference type="ARBA" id="ARBA00002322"/>
    </source>
</evidence>
<dbReference type="GO" id="GO:0005777">
    <property type="term" value="C:peroxisome"/>
    <property type="evidence" value="ECO:0007669"/>
    <property type="project" value="TreeGrafter"/>
</dbReference>
<keyword evidence="17" id="KW-0520">NAD</keyword>
<dbReference type="InterPro" id="IPR015376">
    <property type="entry name" value="Znr_NADH_PPase"/>
</dbReference>
<dbReference type="Pfam" id="PF09297">
    <property type="entry name" value="Zn_ribbon_NUD"/>
    <property type="match status" value="1"/>
</dbReference>
<evidence type="ECO:0000256" key="23">
    <source>
        <dbReference type="PIRSR" id="PIRSR600823-3"/>
    </source>
</evidence>
<evidence type="ECO:0000256" key="1">
    <source>
        <dbReference type="ARBA" id="ARBA00000189"/>
    </source>
</evidence>
<keyword evidence="16 23" id="KW-0408">Iron</keyword>
<feature type="domain" description="Nudix hydrolase" evidence="28">
    <location>
        <begin position="618"/>
        <end position="743"/>
    </location>
</feature>
<evidence type="ECO:0000259" key="27">
    <source>
        <dbReference type="PROSITE" id="PS50873"/>
    </source>
</evidence>
<dbReference type="Proteomes" id="UP001374535">
    <property type="component" value="Chromosome 2"/>
</dbReference>
<evidence type="ECO:0000256" key="19">
    <source>
        <dbReference type="ARBA" id="ARBA00023324"/>
    </source>
</evidence>
<evidence type="ECO:0000256" key="7">
    <source>
        <dbReference type="ARBA" id="ARBA00022525"/>
    </source>
</evidence>
<evidence type="ECO:0000256" key="11">
    <source>
        <dbReference type="ARBA" id="ARBA00022729"/>
    </source>
</evidence>
<keyword evidence="8" id="KW-0575">Peroxidase</keyword>
<feature type="binding site" evidence="23">
    <location>
        <position position="68"/>
    </location>
    <ligand>
        <name>Ca(2+)</name>
        <dbReference type="ChEBI" id="CHEBI:29108"/>
        <label>1</label>
    </ligand>
</feature>
<dbReference type="SUPFAM" id="SSF48113">
    <property type="entry name" value="Heme-dependent peroxidases"/>
    <property type="match status" value="1"/>
</dbReference>
<gene>
    <name evidence="29" type="ORF">V8G54_007488</name>
</gene>
<comment type="catalytic activity">
    <reaction evidence="20">
        <text>a 5'-end NAD(+)-phospho-ribonucleoside in mRNA + H2O = a 5'-end phospho-adenosine-phospho-ribonucleoside in mRNA + beta-nicotinamide D-ribonucleotide + 2 H(+)</text>
        <dbReference type="Rhea" id="RHEA:60876"/>
        <dbReference type="Rhea" id="RHEA-COMP:15698"/>
        <dbReference type="Rhea" id="RHEA-COMP:15719"/>
        <dbReference type="ChEBI" id="CHEBI:14649"/>
        <dbReference type="ChEBI" id="CHEBI:15377"/>
        <dbReference type="ChEBI" id="CHEBI:15378"/>
        <dbReference type="ChEBI" id="CHEBI:144029"/>
        <dbReference type="ChEBI" id="CHEBI:144051"/>
    </reaction>
    <physiologicalReaction direction="left-to-right" evidence="20">
        <dbReference type="Rhea" id="RHEA:60877"/>
    </physiologicalReaction>
</comment>
<comment type="cofactor">
    <cofactor evidence="23">
        <name>heme b</name>
        <dbReference type="ChEBI" id="CHEBI:60344"/>
    </cofactor>
    <text evidence="23">Binds 1 heme b (iron(II)-protoporphyrin IX) group per subunit.</text>
</comment>
<dbReference type="PROSITE" id="PS00436">
    <property type="entry name" value="PEROXIDASE_2"/>
    <property type="match status" value="1"/>
</dbReference>
<keyword evidence="30" id="KW-1185">Reference proteome</keyword>
<evidence type="ECO:0000256" key="2">
    <source>
        <dbReference type="ARBA" id="ARBA00001946"/>
    </source>
</evidence>
<comment type="similarity">
    <text evidence="6">Belongs to the Nudix hydrolase family. NudC subfamily.</text>
</comment>
<feature type="binding site" evidence="23">
    <location>
        <position position="70"/>
    </location>
    <ligand>
        <name>Ca(2+)</name>
        <dbReference type="ChEBI" id="CHEBI:29108"/>
        <label>1</label>
    </ligand>
</feature>
<feature type="binding site" evidence="23">
    <location>
        <position position="66"/>
    </location>
    <ligand>
        <name>Ca(2+)</name>
        <dbReference type="ChEBI" id="CHEBI:29108"/>
        <label>1</label>
    </ligand>
</feature>
<dbReference type="CDD" id="cd03429">
    <property type="entry name" value="NUDIX_NADH_pyrophosphatase_Nudt13"/>
    <property type="match status" value="1"/>
</dbReference>
<dbReference type="GO" id="GO:0140825">
    <property type="term" value="F:lactoperoxidase activity"/>
    <property type="evidence" value="ECO:0007669"/>
    <property type="project" value="UniProtKB-EC"/>
</dbReference>
<keyword evidence="15" id="KW-0560">Oxidoreductase</keyword>
<dbReference type="GO" id="GO:0035529">
    <property type="term" value="F:NADH pyrophosphatase activity"/>
    <property type="evidence" value="ECO:0007669"/>
    <property type="project" value="TreeGrafter"/>
</dbReference>
<evidence type="ECO:0000256" key="6">
    <source>
        <dbReference type="ARBA" id="ARBA00009595"/>
    </source>
</evidence>
<comment type="catalytic activity">
    <reaction evidence="1">
        <text>2 a phenolic donor + H2O2 = 2 a phenolic radical donor + 2 H2O</text>
        <dbReference type="Rhea" id="RHEA:56136"/>
        <dbReference type="ChEBI" id="CHEBI:15377"/>
        <dbReference type="ChEBI" id="CHEBI:16240"/>
        <dbReference type="ChEBI" id="CHEBI:139520"/>
        <dbReference type="ChEBI" id="CHEBI:139521"/>
        <dbReference type="EC" id="1.11.1.7"/>
    </reaction>
</comment>
<dbReference type="InterPro" id="IPR000823">
    <property type="entry name" value="Peroxidase_pln"/>
</dbReference>
<evidence type="ECO:0000256" key="9">
    <source>
        <dbReference type="ARBA" id="ARBA00022617"/>
    </source>
</evidence>
<evidence type="ECO:0008006" key="31">
    <source>
        <dbReference type="Google" id="ProtNLM"/>
    </source>
</evidence>
<evidence type="ECO:0000256" key="5">
    <source>
        <dbReference type="ARBA" id="ARBA00006873"/>
    </source>
</evidence>
<reference evidence="29 30" key="1">
    <citation type="journal article" date="2023" name="Life. Sci Alliance">
        <title>Evolutionary insights into 3D genome organization and epigenetic landscape of Vigna mungo.</title>
        <authorList>
            <person name="Junaid A."/>
            <person name="Singh B."/>
            <person name="Bhatia S."/>
        </authorList>
    </citation>
    <scope>NUCLEOTIDE SEQUENCE [LARGE SCALE GENOMIC DNA]</scope>
    <source>
        <strain evidence="29">Urdbean</strain>
    </source>
</reference>
<evidence type="ECO:0000256" key="26">
    <source>
        <dbReference type="SAM" id="SignalP"/>
    </source>
</evidence>
<dbReference type="InterPro" id="IPR050241">
    <property type="entry name" value="NAD-cap_RNA_hydrolase_NudC"/>
</dbReference>
<feature type="chain" id="PRO_5042942156" description="Peroxidase" evidence="26">
    <location>
        <begin position="21"/>
        <end position="813"/>
    </location>
</feature>
<dbReference type="CDD" id="cd00693">
    <property type="entry name" value="secretory_peroxidase"/>
    <property type="match status" value="1"/>
</dbReference>
<evidence type="ECO:0000256" key="18">
    <source>
        <dbReference type="ARBA" id="ARBA00023157"/>
    </source>
</evidence>
<dbReference type="GO" id="GO:0019677">
    <property type="term" value="P:NAD+ catabolic process"/>
    <property type="evidence" value="ECO:0007669"/>
    <property type="project" value="TreeGrafter"/>
</dbReference>
<dbReference type="InterPro" id="IPR000086">
    <property type="entry name" value="NUDIX_hydrolase_dom"/>
</dbReference>
<feature type="disulfide bond" evidence="25">
    <location>
        <begin position="64"/>
        <end position="69"/>
    </location>
</feature>
<evidence type="ECO:0000256" key="20">
    <source>
        <dbReference type="ARBA" id="ARBA00023679"/>
    </source>
</evidence>
<dbReference type="Pfam" id="PF00141">
    <property type="entry name" value="peroxidase"/>
    <property type="match status" value="1"/>
</dbReference>
<feature type="disulfide bond" evidence="25">
    <location>
        <begin position="31"/>
        <end position="107"/>
    </location>
</feature>
<evidence type="ECO:0000256" key="22">
    <source>
        <dbReference type="PIRSR" id="PIRSR600823-2"/>
    </source>
</evidence>
<keyword evidence="12" id="KW-0378">Hydrolase</keyword>
<dbReference type="InterPro" id="IPR019793">
    <property type="entry name" value="Peroxidases_heam-ligand_BS"/>
</dbReference>
<dbReference type="InterPro" id="IPR019794">
    <property type="entry name" value="Peroxidases_AS"/>
</dbReference>
<evidence type="ECO:0000256" key="14">
    <source>
        <dbReference type="ARBA" id="ARBA00022842"/>
    </source>
</evidence>
<comment type="similarity">
    <text evidence="5">Belongs to the peroxidase family. Ascorbate peroxidase subfamily.</text>
</comment>
<accession>A0AAQ3P3G6</accession>
<dbReference type="InterPro" id="IPR015797">
    <property type="entry name" value="NUDIX_hydrolase-like_dom_sf"/>
</dbReference>
<dbReference type="Gene3D" id="3.90.79.10">
    <property type="entry name" value="Nucleoside Triphosphate Pyrophosphohydrolase"/>
    <property type="match status" value="1"/>
</dbReference>
<feature type="disulfide bond" evidence="25">
    <location>
        <begin position="191"/>
        <end position="223"/>
    </location>
</feature>
<organism evidence="29 30">
    <name type="scientific">Vigna mungo</name>
    <name type="common">Black gram</name>
    <name type="synonym">Phaseolus mungo</name>
    <dbReference type="NCBI Taxonomy" id="3915"/>
    <lineage>
        <taxon>Eukaryota</taxon>
        <taxon>Viridiplantae</taxon>
        <taxon>Streptophyta</taxon>
        <taxon>Embryophyta</taxon>
        <taxon>Tracheophyta</taxon>
        <taxon>Spermatophyta</taxon>
        <taxon>Magnoliopsida</taxon>
        <taxon>eudicotyledons</taxon>
        <taxon>Gunneridae</taxon>
        <taxon>Pentapetalae</taxon>
        <taxon>rosids</taxon>
        <taxon>fabids</taxon>
        <taxon>Fabales</taxon>
        <taxon>Fabaceae</taxon>
        <taxon>Papilionoideae</taxon>
        <taxon>50 kb inversion clade</taxon>
        <taxon>NPAAA clade</taxon>
        <taxon>indigoferoid/millettioid clade</taxon>
        <taxon>Phaseoleae</taxon>
        <taxon>Vigna</taxon>
    </lineage>
</organism>
<evidence type="ECO:0000256" key="16">
    <source>
        <dbReference type="ARBA" id="ARBA00023004"/>
    </source>
</evidence>
<proteinExistence type="inferred from homology"/>
<keyword evidence="13 23" id="KW-0106">Calcium</keyword>
<evidence type="ECO:0000259" key="28">
    <source>
        <dbReference type="PROSITE" id="PS51462"/>
    </source>
</evidence>
<comment type="cofactor">
    <cofactor evidence="23">
        <name>Ca(2+)</name>
        <dbReference type="ChEBI" id="CHEBI:29108"/>
    </cofactor>
    <text evidence="23">Binds 2 calcium ions per subunit.</text>
</comment>
<dbReference type="FunFam" id="1.10.420.10:FF:000010">
    <property type="entry name" value="Peroxidase"/>
    <property type="match status" value="1"/>
</dbReference>
<evidence type="ECO:0000256" key="21">
    <source>
        <dbReference type="PIRSR" id="PIRSR600823-1"/>
    </source>
</evidence>
<dbReference type="EMBL" id="CP144699">
    <property type="protein sequence ID" value="WVZ20166.1"/>
    <property type="molecule type" value="Genomic_DNA"/>
</dbReference>
<keyword evidence="11 26" id="KW-0732">Signal</keyword>
<dbReference type="SUPFAM" id="SSF55811">
    <property type="entry name" value="Nudix"/>
    <property type="match status" value="1"/>
</dbReference>
<comment type="cofactor">
    <cofactor evidence="3">
        <name>Zn(2+)</name>
        <dbReference type="ChEBI" id="CHEBI:29105"/>
    </cofactor>
</comment>
<protein>
    <recommendedName>
        <fullName evidence="31">Peroxidase</fullName>
    </recommendedName>
</protein>
<dbReference type="PRINTS" id="PR00458">
    <property type="entry name" value="PEROXIDASE"/>
</dbReference>
<feature type="binding site" evidence="23">
    <location>
        <position position="63"/>
    </location>
    <ligand>
        <name>Ca(2+)</name>
        <dbReference type="ChEBI" id="CHEBI:29108"/>
        <label>1</label>
    </ligand>
</feature>
<dbReference type="PROSITE" id="PS50873">
    <property type="entry name" value="PEROXIDASE_4"/>
    <property type="match status" value="1"/>
</dbReference>
<evidence type="ECO:0000256" key="17">
    <source>
        <dbReference type="ARBA" id="ARBA00023027"/>
    </source>
</evidence>
<evidence type="ECO:0000256" key="3">
    <source>
        <dbReference type="ARBA" id="ARBA00001947"/>
    </source>
</evidence>
<comment type="function">
    <text evidence="4">Removal of H(2)O(2), oxidation of toxic reductants, biosynthesis and degradation of lignin, suberization, auxin catabolism, response to environmental stresses such as wounding, pathogen attack and oxidative stress. These functions might be dependent on each isozyme/isoform in each plant tissue.</text>
</comment>
<dbReference type="InterPro" id="IPR010255">
    <property type="entry name" value="Haem_peroxidase_sf"/>
</dbReference>
<dbReference type="FunFam" id="1.10.520.10:FF:000008">
    <property type="entry name" value="Peroxidase"/>
    <property type="match status" value="1"/>
</dbReference>
<dbReference type="Gene3D" id="1.10.420.10">
    <property type="entry name" value="Peroxidase, domain 2"/>
    <property type="match status" value="1"/>
</dbReference>
<sequence>MGDLWLGSLTIFLTIMGSQGQLKTGFYSSSCPNVEAMVRSTVQSYFNKDPTIAPALLRLHFHDCFVQGCDGSVLIAGSSAERNALPNAGLRGFEVIEDAKSQLEARCPGVVSCADILALAARDAVDLSDGPSWSVATGRRDGRVSLSSQASNLPSPLDPISVQRKKFSDKGLDDHDLVTLLGAHTIGQTECRFFSYRLYNFTTTGNSDPTINQDFLGQLKALCPNKGNGLKRVSLDIDSPTKFDVSFFKNVRDGNAILESDQRLWGDSATQSIVQNYAGNIRGLLGLRFDYEFPKAMVKLSSVEVKTEDEKKRSKGTDVSSRGFLSSNRAEFPLSPSNITVDGTIMLKLLDLLPSSSSKLLSRYILSLSTKHPPPLTRPFSHHPATTTMSINLRTHAFAGNPLRSRTPNRVEPFSPVAAHETLKTRIAESAGESVSVNLKVLPFRNGRPLASAGSSDTWRLAWMGLEEVKRLLGANLSADSFVYLGYDADEDSVYWAIDLSRESGLVAEFGAMKLCFVELRTLMVATDWVDLKAMGSLAIAGHGLIAVFVLLGGVITVGQREKGNSTFLITGFGQARALLEWYNISRFCGHCGEKTVPMEAGRRKQCSNESCKKRIYPRVDPVVIMLVIDSDNDRALLSKQSRFVPRMWSCLAGESLEEAVRRETWEEVGIEVGEVVYHSSQPWPVGPNSMPCQLMVGFFAYAKSLEINVDKEELEDAQWHTREEVRRALAFTEYKKAQQTAAAKVEQMCKGVEKTHSLSTEFNVESGELAPMFVPGPFAIAHHLISSWAFPDKDVNGIECRSKQPSGSMSNL</sequence>
<evidence type="ECO:0000313" key="29">
    <source>
        <dbReference type="EMBL" id="WVZ20166.1"/>
    </source>
</evidence>
<dbReference type="InterPro" id="IPR033905">
    <property type="entry name" value="Secretory_peroxidase"/>
</dbReference>
<feature type="binding site" evidence="23">
    <location>
        <position position="244"/>
    </location>
    <ligand>
        <name>Ca(2+)</name>
        <dbReference type="ChEBI" id="CHEBI:29108"/>
        <label>2</label>
    </ligand>
</feature>
<dbReference type="PROSITE" id="PS51462">
    <property type="entry name" value="NUDIX"/>
    <property type="match status" value="1"/>
</dbReference>
<evidence type="ECO:0000313" key="30">
    <source>
        <dbReference type="Proteomes" id="UP001374535"/>
    </source>
</evidence>
<keyword evidence="14" id="KW-0460">Magnesium</keyword>
<feature type="signal peptide" evidence="26">
    <location>
        <begin position="1"/>
        <end position="20"/>
    </location>
</feature>
<evidence type="ECO:0000256" key="24">
    <source>
        <dbReference type="PIRSR" id="PIRSR600823-4"/>
    </source>
</evidence>
<dbReference type="GO" id="GO:0006742">
    <property type="term" value="P:NADP+ catabolic process"/>
    <property type="evidence" value="ECO:0007669"/>
    <property type="project" value="TreeGrafter"/>
</dbReference>
<keyword evidence="18 25" id="KW-1015">Disulfide bond</keyword>
<dbReference type="FunFam" id="3.90.79.10:FF:000040">
    <property type="entry name" value="Nudix hydrolase 19, chloroplastic"/>
    <property type="match status" value="1"/>
</dbReference>
<dbReference type="InterPro" id="IPR002016">
    <property type="entry name" value="Haem_peroxidase"/>
</dbReference>
<name>A0AAQ3P3G6_VIGMU</name>
<evidence type="ECO:0000256" key="12">
    <source>
        <dbReference type="ARBA" id="ARBA00022801"/>
    </source>
</evidence>
<dbReference type="Gene3D" id="1.10.520.10">
    <property type="match status" value="1"/>
</dbReference>
<evidence type="ECO:0000256" key="8">
    <source>
        <dbReference type="ARBA" id="ARBA00022559"/>
    </source>
</evidence>
<feature type="active site" description="Proton acceptor" evidence="21">
    <location>
        <position position="62"/>
    </location>
</feature>
<feature type="binding site" evidence="23">
    <location>
        <position position="72"/>
    </location>
    <ligand>
        <name>Ca(2+)</name>
        <dbReference type="ChEBI" id="CHEBI:29108"/>
        <label>1</label>
    </ligand>
</feature>
<feature type="binding site" description="axial binding residue" evidence="23">
    <location>
        <position position="184"/>
    </location>
    <ligand>
        <name>heme b</name>
        <dbReference type="ChEBI" id="CHEBI:60344"/>
    </ligand>
    <ligandPart>
        <name>Fe</name>
        <dbReference type="ChEBI" id="CHEBI:18248"/>
    </ligandPart>
</feature>
<dbReference type="GO" id="GO:0020037">
    <property type="term" value="F:heme binding"/>
    <property type="evidence" value="ECO:0007669"/>
    <property type="project" value="InterPro"/>
</dbReference>
<feature type="binding site" evidence="23">
    <location>
        <position position="236"/>
    </location>
    <ligand>
        <name>Ca(2+)</name>
        <dbReference type="ChEBI" id="CHEBI:29108"/>
        <label>2</label>
    </ligand>
</feature>
<dbReference type="AlphaFoldDB" id="A0AAQ3P3G6"/>
<evidence type="ECO:0000256" key="25">
    <source>
        <dbReference type="PIRSR" id="PIRSR600823-5"/>
    </source>
</evidence>
<dbReference type="PROSITE" id="PS00435">
    <property type="entry name" value="PEROXIDASE_1"/>
    <property type="match status" value="1"/>
</dbReference>
<feature type="domain" description="Plant heme peroxidase family profile" evidence="27">
    <location>
        <begin position="21"/>
        <end position="323"/>
    </location>
</feature>
<dbReference type="GO" id="GO:0046872">
    <property type="term" value="F:metal ion binding"/>
    <property type="evidence" value="ECO:0007669"/>
    <property type="project" value="UniProtKB-KW"/>
</dbReference>
<keyword evidence="10 23" id="KW-0479">Metal-binding</keyword>
<dbReference type="InterPro" id="IPR049734">
    <property type="entry name" value="NudC-like_C"/>
</dbReference>
<keyword evidence="9" id="KW-0349">Heme</keyword>
<keyword evidence="7" id="KW-0964">Secreted</keyword>
<dbReference type="Pfam" id="PF00293">
    <property type="entry name" value="NUDIX"/>
    <property type="match status" value="1"/>
</dbReference>
<dbReference type="PANTHER" id="PTHR42904:SF6">
    <property type="entry name" value="NAD-CAPPED RNA HYDROLASE NUDT12"/>
    <property type="match status" value="1"/>
</dbReference>